<dbReference type="InterPro" id="IPR004839">
    <property type="entry name" value="Aminotransferase_I/II_large"/>
</dbReference>
<sequence>MSVLADSVTGYLGNASWIRRMFEAGGQLKARFGAENVYDFSLGNPDLPAPSAVAEGLRDFAEHAGEPFAFGYMPNGGFPWLREKLAAHLSAEQGVKLAADDVLLSCGAAGGLNAFLRAVINPGEEMISFAPYFVEYGFYVANHGGTFKAVMSQKDTFAPDLKALEAAISEKTRVVLINSPHNPTGVIYSRKDLTALASLLENKSQEYGRPIWLVADEPYRFLAYDGAEVPSVLPLYPYAVCISSFSKNLSLPGERVGYVALSPRLREKAELMAGLTLTNRILGFVNPPVIGQHIMAKALGSQVDLSVYAARRKAMAEVLRDAGYKFQMPAGAFYFFPKAPGGDDVAFVNRLLEERVLAVPGSGFGCPGHFRLAFCVDESVIRKAADGFAKAREAIQ</sequence>
<comment type="similarity">
    <text evidence="1">Belongs to the class-I pyridoxal-phosphate-dependent aminotransferase family.</text>
</comment>
<dbReference type="Gene3D" id="3.40.640.10">
    <property type="entry name" value="Type I PLP-dependent aspartate aminotransferase-like (Major domain)"/>
    <property type="match status" value="1"/>
</dbReference>
<dbReference type="InterPro" id="IPR015422">
    <property type="entry name" value="PyrdxlP-dep_Trfase_small"/>
</dbReference>
<dbReference type="Gene3D" id="3.90.1150.10">
    <property type="entry name" value="Aspartate Aminotransferase, domain 1"/>
    <property type="match status" value="2"/>
</dbReference>
<accession>A0A0X8JLK0</accession>
<dbReference type="SUPFAM" id="SSF53383">
    <property type="entry name" value="PLP-dependent transferases"/>
    <property type="match status" value="1"/>
</dbReference>
<dbReference type="Proteomes" id="UP000069241">
    <property type="component" value="Chromosome"/>
</dbReference>
<evidence type="ECO:0000256" key="1">
    <source>
        <dbReference type="RuleBase" id="RU000481"/>
    </source>
</evidence>
<dbReference type="CDD" id="cd00609">
    <property type="entry name" value="AAT_like"/>
    <property type="match status" value="1"/>
</dbReference>
<proteinExistence type="inferred from homology"/>
<dbReference type="GO" id="GO:0030170">
    <property type="term" value="F:pyridoxal phosphate binding"/>
    <property type="evidence" value="ECO:0007669"/>
    <property type="project" value="InterPro"/>
</dbReference>
<evidence type="ECO:0000259" key="2">
    <source>
        <dbReference type="Pfam" id="PF00155"/>
    </source>
</evidence>
<evidence type="ECO:0000313" key="3">
    <source>
        <dbReference type="EMBL" id="AMD90902.1"/>
    </source>
</evidence>
<dbReference type="PANTHER" id="PTHR42691:SF1">
    <property type="entry name" value="ASPARTATE AMINOTRANSFERASE YHDR-RELATED"/>
    <property type="match status" value="1"/>
</dbReference>
<protein>
    <recommendedName>
        <fullName evidence="1">Aminotransferase</fullName>
        <ecNumber evidence="1">2.6.1.-</ecNumber>
    </recommendedName>
</protein>
<gene>
    <name evidence="3" type="ORF">AXF13_12630</name>
</gene>
<evidence type="ECO:0000313" key="4">
    <source>
        <dbReference type="Proteomes" id="UP000069241"/>
    </source>
</evidence>
<dbReference type="NCBIfam" id="NF005305">
    <property type="entry name" value="PRK06836.1"/>
    <property type="match status" value="1"/>
</dbReference>
<dbReference type="InterPro" id="IPR015421">
    <property type="entry name" value="PyrdxlP-dep_Trfase_major"/>
</dbReference>
<comment type="cofactor">
    <cofactor evidence="1">
        <name>pyridoxal 5'-phosphate</name>
        <dbReference type="ChEBI" id="CHEBI:597326"/>
    </cofactor>
</comment>
<reference evidence="4" key="1">
    <citation type="submission" date="2016-02" db="EMBL/GenBank/DDBJ databases">
        <authorList>
            <person name="Holder M.E."/>
            <person name="Ajami N.J."/>
            <person name="Petrosino J.F."/>
        </authorList>
    </citation>
    <scope>NUCLEOTIDE SEQUENCE [LARGE SCALE GENOMIC DNA]</scope>
    <source>
        <strain evidence="4">CCUG 45958</strain>
    </source>
</reference>
<dbReference type="RefSeq" id="WP_062253750.1">
    <property type="nucleotide sequence ID" value="NZ_CP014229.1"/>
</dbReference>
<dbReference type="EMBL" id="CP014229">
    <property type="protein sequence ID" value="AMD90902.1"/>
    <property type="molecule type" value="Genomic_DNA"/>
</dbReference>
<dbReference type="Pfam" id="PF00155">
    <property type="entry name" value="Aminotran_1_2"/>
    <property type="match status" value="1"/>
</dbReference>
<keyword evidence="1 3" id="KW-0808">Transferase</keyword>
<dbReference type="AlphaFoldDB" id="A0A0X8JLK0"/>
<dbReference type="KEGG" id="dfi:AXF13_12630"/>
<organism evidence="3 4">
    <name type="scientific">Desulfovibrio fairfieldensis</name>
    <dbReference type="NCBI Taxonomy" id="44742"/>
    <lineage>
        <taxon>Bacteria</taxon>
        <taxon>Pseudomonadati</taxon>
        <taxon>Thermodesulfobacteriota</taxon>
        <taxon>Desulfovibrionia</taxon>
        <taxon>Desulfovibrionales</taxon>
        <taxon>Desulfovibrionaceae</taxon>
        <taxon>Desulfovibrio</taxon>
    </lineage>
</organism>
<dbReference type="InterPro" id="IPR015424">
    <property type="entry name" value="PyrdxlP-dep_Trfase"/>
</dbReference>
<dbReference type="EC" id="2.6.1.-" evidence="1"/>
<name>A0A0X8JLK0_9BACT</name>
<dbReference type="STRING" id="44742.AXF13_12630"/>
<keyword evidence="1 3" id="KW-0032">Aminotransferase</keyword>
<dbReference type="InterPro" id="IPR004838">
    <property type="entry name" value="NHTrfase_class1_PyrdxlP-BS"/>
</dbReference>
<dbReference type="GO" id="GO:0008483">
    <property type="term" value="F:transaminase activity"/>
    <property type="evidence" value="ECO:0007669"/>
    <property type="project" value="UniProtKB-KW"/>
</dbReference>
<keyword evidence="4" id="KW-1185">Reference proteome</keyword>
<dbReference type="PROSITE" id="PS00105">
    <property type="entry name" value="AA_TRANSFER_CLASS_1"/>
    <property type="match status" value="1"/>
</dbReference>
<dbReference type="PANTHER" id="PTHR42691">
    <property type="entry name" value="ASPARTATE AMINOTRANSFERASE YHDR-RELATED"/>
    <property type="match status" value="1"/>
</dbReference>
<feature type="domain" description="Aminotransferase class I/classII large" evidence="2">
    <location>
        <begin position="36"/>
        <end position="386"/>
    </location>
</feature>